<comment type="similarity">
    <text evidence="2 6">Belongs to the peroxisomal membrane protein PXMP2/4 family.</text>
</comment>
<evidence type="ECO:0000256" key="4">
    <source>
        <dbReference type="ARBA" id="ARBA00022989"/>
    </source>
</evidence>
<evidence type="ECO:0000313" key="8">
    <source>
        <dbReference type="Proteomes" id="UP000789595"/>
    </source>
</evidence>
<evidence type="ECO:0000256" key="5">
    <source>
        <dbReference type="ARBA" id="ARBA00023136"/>
    </source>
</evidence>
<dbReference type="GO" id="GO:0016020">
    <property type="term" value="C:membrane"/>
    <property type="evidence" value="ECO:0007669"/>
    <property type="project" value="UniProtKB-SubCell"/>
</dbReference>
<dbReference type="PANTHER" id="PTHR11266">
    <property type="entry name" value="PEROXISOMAL MEMBRANE PROTEIN 2, PXMP2 MPV17"/>
    <property type="match status" value="1"/>
</dbReference>
<gene>
    <name evidence="7" type="ORF">PECAL_3P28600</name>
</gene>
<keyword evidence="3 6" id="KW-0812">Transmembrane</keyword>
<dbReference type="OrthoDB" id="430207at2759"/>
<feature type="transmembrane region" description="Helical" evidence="6">
    <location>
        <begin position="170"/>
        <end position="189"/>
    </location>
</feature>
<evidence type="ECO:0000256" key="1">
    <source>
        <dbReference type="ARBA" id="ARBA00004141"/>
    </source>
</evidence>
<dbReference type="Proteomes" id="UP000789595">
    <property type="component" value="Unassembled WGS sequence"/>
</dbReference>
<feature type="transmembrane region" description="Helical" evidence="6">
    <location>
        <begin position="62"/>
        <end position="81"/>
    </location>
</feature>
<feature type="transmembrane region" description="Helical" evidence="6">
    <location>
        <begin position="101"/>
        <end position="123"/>
    </location>
</feature>
<dbReference type="AlphaFoldDB" id="A0A8J2SLX8"/>
<dbReference type="InterPro" id="IPR007248">
    <property type="entry name" value="Mpv17_PMP22"/>
</dbReference>
<evidence type="ECO:0000256" key="3">
    <source>
        <dbReference type="ARBA" id="ARBA00022692"/>
    </source>
</evidence>
<keyword evidence="4 6" id="KW-1133">Transmembrane helix</keyword>
<dbReference type="PANTHER" id="PTHR11266:SF21">
    <property type="entry name" value="ACT DOMAIN-CONTAINING PROTEIN"/>
    <property type="match status" value="1"/>
</dbReference>
<evidence type="ECO:0000313" key="7">
    <source>
        <dbReference type="EMBL" id="CAH0372813.1"/>
    </source>
</evidence>
<dbReference type="GO" id="GO:0005737">
    <property type="term" value="C:cytoplasm"/>
    <property type="evidence" value="ECO:0007669"/>
    <property type="project" value="TreeGrafter"/>
</dbReference>
<dbReference type="EMBL" id="CAKKNE010000003">
    <property type="protein sequence ID" value="CAH0372813.1"/>
    <property type="molecule type" value="Genomic_DNA"/>
</dbReference>
<protein>
    <submittedName>
        <fullName evidence="7">Uncharacterized protein</fullName>
    </submittedName>
</protein>
<name>A0A8J2SLX8_9STRA</name>
<comment type="subcellular location">
    <subcellularLocation>
        <location evidence="1">Membrane</location>
        <topology evidence="1">Multi-pass membrane protein</topology>
    </subcellularLocation>
</comment>
<keyword evidence="5 6" id="KW-0472">Membrane</keyword>
<accession>A0A8J2SLX8</accession>
<comment type="caution">
    <text evidence="7">The sequence shown here is derived from an EMBL/GenBank/DDBJ whole genome shotgun (WGS) entry which is preliminary data.</text>
</comment>
<sequence>MGGLKHVASTLRPLAKGLSRALEDNPVASSLCLGCASGCVGDAMAQKAEGLAAFDWRRSLTYVAWTLFVTFVIDLYVYATLFSRWFPHEAADGSKLWRNVAAAIAADSLLLSPLFYFPCFYLFTHSLVRRESPARALRLYADEAATQLPVLWAFWVPANGFMFACVPAHLRVAYCTAAVTGYVAVLSRVTQHLIRKRKTEAGAV</sequence>
<keyword evidence="8" id="KW-1185">Reference proteome</keyword>
<evidence type="ECO:0000256" key="6">
    <source>
        <dbReference type="RuleBase" id="RU363053"/>
    </source>
</evidence>
<organism evidence="7 8">
    <name type="scientific">Pelagomonas calceolata</name>
    <dbReference type="NCBI Taxonomy" id="35677"/>
    <lineage>
        <taxon>Eukaryota</taxon>
        <taxon>Sar</taxon>
        <taxon>Stramenopiles</taxon>
        <taxon>Ochrophyta</taxon>
        <taxon>Pelagophyceae</taxon>
        <taxon>Pelagomonadales</taxon>
        <taxon>Pelagomonadaceae</taxon>
        <taxon>Pelagomonas</taxon>
    </lineage>
</organism>
<feature type="transmembrane region" description="Helical" evidence="6">
    <location>
        <begin position="144"/>
        <end position="164"/>
    </location>
</feature>
<reference evidence="7" key="1">
    <citation type="submission" date="2021-11" db="EMBL/GenBank/DDBJ databases">
        <authorList>
            <consortium name="Genoscope - CEA"/>
            <person name="William W."/>
        </authorList>
    </citation>
    <scope>NUCLEOTIDE SEQUENCE</scope>
</reference>
<evidence type="ECO:0000256" key="2">
    <source>
        <dbReference type="ARBA" id="ARBA00006824"/>
    </source>
</evidence>
<proteinExistence type="inferred from homology"/>